<dbReference type="Gene3D" id="1.10.1060.10">
    <property type="entry name" value="Alpha-helical ferredoxin"/>
    <property type="match status" value="1"/>
</dbReference>
<evidence type="ECO:0000256" key="1">
    <source>
        <dbReference type="ARBA" id="ARBA00022723"/>
    </source>
</evidence>
<dbReference type="EMBL" id="JADPIE010000010">
    <property type="protein sequence ID" value="MBF8438176.1"/>
    <property type="molecule type" value="Genomic_DNA"/>
</dbReference>
<dbReference type="InterPro" id="IPR009051">
    <property type="entry name" value="Helical_ferredxn"/>
</dbReference>
<sequence>MTNSYKEITEDLQDIIEQIYKQEEFDRLLAYGRGLFSGLIEPVIVDKEAELDLDRLEFTDEAYQMLSKYLLKNRELKQVVVAKPCDTRAIAFYISENIIARDNLIVVGINGCPGIKDNTACDECDSKNPVIADYTAGNLMPEDEFAKDKSDLKYLLSEENQVTRKNHYTKEFMRCTQCYACRDACPVCYCDHCFVESNQPVWLEAGSGPEEDMVFHLMRTMHMPGRCVNCGACEMACPEGIEMRSLTSHLYHQAREYFDFRPGLAVDQKSLFSDYNEEDPEPGFLQQEGD</sequence>
<dbReference type="PROSITE" id="PS51379">
    <property type="entry name" value="4FE4S_FER_2"/>
    <property type="match status" value="1"/>
</dbReference>
<dbReference type="SUPFAM" id="SSF46548">
    <property type="entry name" value="alpha-helical ferredoxin"/>
    <property type="match status" value="1"/>
</dbReference>
<dbReference type="InterPro" id="IPR017896">
    <property type="entry name" value="4Fe4S_Fe-S-bd"/>
</dbReference>
<dbReference type="GO" id="GO:0051536">
    <property type="term" value="F:iron-sulfur cluster binding"/>
    <property type="evidence" value="ECO:0007669"/>
    <property type="project" value="UniProtKB-KW"/>
</dbReference>
<reference evidence="5" key="1">
    <citation type="submission" date="2020-11" db="EMBL/GenBank/DDBJ databases">
        <title>Halonatronomonas betainensis gen. nov., sp. nov. a novel haloalkaliphilic representative of the family Halanaerobiacae capable of betaine degradation.</title>
        <authorList>
            <person name="Boltyanskaya Y."/>
            <person name="Kevbrin V."/>
            <person name="Detkova E."/>
            <person name="Grouzdev D.S."/>
            <person name="Koziaeva V."/>
            <person name="Zhilina T."/>
        </authorList>
    </citation>
    <scope>NUCLEOTIDE SEQUENCE</scope>
    <source>
        <strain evidence="5">Z-7014</strain>
    </source>
</reference>
<dbReference type="AlphaFoldDB" id="A0A931F8V0"/>
<name>A0A931F8V0_9FIRM</name>
<dbReference type="Pfam" id="PF00037">
    <property type="entry name" value="Fer4"/>
    <property type="match status" value="1"/>
</dbReference>
<gene>
    <name evidence="5" type="ORF">I0Q91_13870</name>
</gene>
<organism evidence="5 6">
    <name type="scientific">Halonatronomonas betaini</name>
    <dbReference type="NCBI Taxonomy" id="2778430"/>
    <lineage>
        <taxon>Bacteria</taxon>
        <taxon>Bacillati</taxon>
        <taxon>Bacillota</taxon>
        <taxon>Clostridia</taxon>
        <taxon>Halanaerobiales</taxon>
        <taxon>Halarsenatibacteraceae</taxon>
        <taxon>Halonatronomonas</taxon>
    </lineage>
</organism>
<evidence type="ECO:0000259" key="4">
    <source>
        <dbReference type="PROSITE" id="PS51379"/>
    </source>
</evidence>
<dbReference type="InterPro" id="IPR017900">
    <property type="entry name" value="4Fe4S_Fe_S_CS"/>
</dbReference>
<feature type="domain" description="4Fe-4S ferredoxin-type" evidence="4">
    <location>
        <begin position="218"/>
        <end position="246"/>
    </location>
</feature>
<keyword evidence="3" id="KW-0411">Iron-sulfur</keyword>
<accession>A0A931F8V0</accession>
<keyword evidence="2" id="KW-0408">Iron</keyword>
<dbReference type="Proteomes" id="UP000621436">
    <property type="component" value="Unassembled WGS sequence"/>
</dbReference>
<dbReference type="PROSITE" id="PS00198">
    <property type="entry name" value="4FE4S_FER_1"/>
    <property type="match status" value="1"/>
</dbReference>
<comment type="caution">
    <text evidence="5">The sequence shown here is derived from an EMBL/GenBank/DDBJ whole genome shotgun (WGS) entry which is preliminary data.</text>
</comment>
<evidence type="ECO:0000313" key="6">
    <source>
        <dbReference type="Proteomes" id="UP000621436"/>
    </source>
</evidence>
<dbReference type="GO" id="GO:0046872">
    <property type="term" value="F:metal ion binding"/>
    <property type="evidence" value="ECO:0007669"/>
    <property type="project" value="UniProtKB-KW"/>
</dbReference>
<proteinExistence type="predicted"/>
<evidence type="ECO:0000256" key="2">
    <source>
        <dbReference type="ARBA" id="ARBA00023004"/>
    </source>
</evidence>
<keyword evidence="6" id="KW-1185">Reference proteome</keyword>
<evidence type="ECO:0000256" key="3">
    <source>
        <dbReference type="ARBA" id="ARBA00023014"/>
    </source>
</evidence>
<dbReference type="RefSeq" id="WP_270455276.1">
    <property type="nucleotide sequence ID" value="NZ_JADPIE010000010.1"/>
</dbReference>
<protein>
    <submittedName>
        <fullName evidence="5">4Fe-4S binding protein</fullName>
    </submittedName>
</protein>
<evidence type="ECO:0000313" key="5">
    <source>
        <dbReference type="EMBL" id="MBF8438176.1"/>
    </source>
</evidence>
<keyword evidence="1" id="KW-0479">Metal-binding</keyword>